<dbReference type="GeneID" id="85316773"/>
<feature type="compositionally biased region" description="Basic and acidic residues" evidence="1">
    <location>
        <begin position="518"/>
        <end position="527"/>
    </location>
</feature>
<feature type="region of interest" description="Disordered" evidence="1">
    <location>
        <begin position="43"/>
        <end position="64"/>
    </location>
</feature>
<organism evidence="2 3">
    <name type="scientific">Lasiosphaeria miniovina</name>
    <dbReference type="NCBI Taxonomy" id="1954250"/>
    <lineage>
        <taxon>Eukaryota</taxon>
        <taxon>Fungi</taxon>
        <taxon>Dikarya</taxon>
        <taxon>Ascomycota</taxon>
        <taxon>Pezizomycotina</taxon>
        <taxon>Sordariomycetes</taxon>
        <taxon>Sordariomycetidae</taxon>
        <taxon>Sordariales</taxon>
        <taxon>Lasiosphaeriaceae</taxon>
        <taxon>Lasiosphaeria</taxon>
    </lineage>
</organism>
<feature type="region of interest" description="Disordered" evidence="1">
    <location>
        <begin position="516"/>
        <end position="563"/>
    </location>
</feature>
<dbReference type="Proteomes" id="UP001172101">
    <property type="component" value="Unassembled WGS sequence"/>
</dbReference>
<sequence length="563" mass="61882">MPCLRGIDVSLTTEPGNEVIPEYPHPDGSSARLLGFQNLASATASASDQSPSPRIAKVHSPGPSRKANPIVSVYVPSIPGSPFAIKYTVNSVPESPCRYIFFRLYINGRPVAAWGIDPAVRNKGRVVKSLWAPGARHDGQAGIEGRNFVFLPGQENKSVAEDGGLIEVQVFRAKQRRARAPNPEEFRLQNNYGIAAPSIGLLDQPQDACYYDYHLIDPRDSPFATYRLHYRSWNNLKQLNLIPDTELELLRVRSPAELRRAMGGEHCLGGGCSRSNEGPSSCLETSDEAIFDDGNVYKVMSVEGPAKYFLKSPPELFAASSANAAVPQPSKALRDGYRDGFRDSYLQRPLPELPKGQLRDISRRSSASSAVSRAPSLTPSLKQYVNNDSFDEGEVEVRVAQIVRIAHQVPAPNIVLTKKQKSGLMEDCSVSDYEISPPSSGDSYGEKIPSPGHYAPTTGSAFEHGLNLFTPSKESSLRDQVGIERPLLLSHQPENERPRGAAAQVSELEWLSRAPPPIRREKPEALRRMWSPRPERTITTSNEETTKSPPATNPTQESIGNWI</sequence>
<protein>
    <submittedName>
        <fullName evidence="2">Uncharacterized protein</fullName>
    </submittedName>
</protein>
<name>A0AA40EAB8_9PEZI</name>
<dbReference type="AlphaFoldDB" id="A0AA40EAB8"/>
<evidence type="ECO:0000313" key="3">
    <source>
        <dbReference type="Proteomes" id="UP001172101"/>
    </source>
</evidence>
<gene>
    <name evidence="2" type="ORF">B0T26DRAFT_161317</name>
</gene>
<feature type="compositionally biased region" description="Polar residues" evidence="1">
    <location>
        <begin position="537"/>
        <end position="563"/>
    </location>
</feature>
<accession>A0AA40EAB8</accession>
<evidence type="ECO:0000313" key="2">
    <source>
        <dbReference type="EMBL" id="KAK0728163.1"/>
    </source>
</evidence>
<keyword evidence="3" id="KW-1185">Reference proteome</keyword>
<feature type="region of interest" description="Disordered" evidence="1">
    <location>
        <begin position="344"/>
        <end position="376"/>
    </location>
</feature>
<proteinExistence type="predicted"/>
<dbReference type="RefSeq" id="XP_060301018.1">
    <property type="nucleotide sequence ID" value="XM_060433502.1"/>
</dbReference>
<comment type="caution">
    <text evidence="2">The sequence shown here is derived from an EMBL/GenBank/DDBJ whole genome shotgun (WGS) entry which is preliminary data.</text>
</comment>
<feature type="compositionally biased region" description="Low complexity" evidence="1">
    <location>
        <begin position="364"/>
        <end position="376"/>
    </location>
</feature>
<reference evidence="2" key="1">
    <citation type="submission" date="2023-06" db="EMBL/GenBank/DDBJ databases">
        <title>Genome-scale phylogeny and comparative genomics of the fungal order Sordariales.</title>
        <authorList>
            <consortium name="Lawrence Berkeley National Laboratory"/>
            <person name="Hensen N."/>
            <person name="Bonometti L."/>
            <person name="Westerberg I."/>
            <person name="Brannstrom I.O."/>
            <person name="Guillou S."/>
            <person name="Cros-Aarteil S."/>
            <person name="Calhoun S."/>
            <person name="Haridas S."/>
            <person name="Kuo A."/>
            <person name="Mondo S."/>
            <person name="Pangilinan J."/>
            <person name="Riley R."/>
            <person name="LaButti K."/>
            <person name="Andreopoulos B."/>
            <person name="Lipzen A."/>
            <person name="Chen C."/>
            <person name="Yanf M."/>
            <person name="Daum C."/>
            <person name="Ng V."/>
            <person name="Clum A."/>
            <person name="Steindorff A."/>
            <person name="Ohm R."/>
            <person name="Martin F."/>
            <person name="Silar P."/>
            <person name="Natvig D."/>
            <person name="Lalanne C."/>
            <person name="Gautier V."/>
            <person name="Ament-velasquez S.L."/>
            <person name="Kruys A."/>
            <person name="Hutchinson M.I."/>
            <person name="Powell A.J."/>
            <person name="Barry K."/>
            <person name="Miller A.N."/>
            <person name="Grigoriev I.V."/>
            <person name="Debuchy R."/>
            <person name="Gladieux P."/>
            <person name="Thoren M.H."/>
            <person name="Johannesson H."/>
        </authorList>
    </citation>
    <scope>NUCLEOTIDE SEQUENCE</scope>
    <source>
        <strain evidence="2">SMH2392-1A</strain>
    </source>
</reference>
<dbReference type="EMBL" id="JAUIRO010000002">
    <property type="protein sequence ID" value="KAK0728163.1"/>
    <property type="molecule type" value="Genomic_DNA"/>
</dbReference>
<feature type="compositionally biased region" description="Polar residues" evidence="1">
    <location>
        <begin position="43"/>
        <end position="52"/>
    </location>
</feature>
<evidence type="ECO:0000256" key="1">
    <source>
        <dbReference type="SAM" id="MobiDB-lite"/>
    </source>
</evidence>